<dbReference type="InterPro" id="IPR010445">
    <property type="entry name" value="LapA_dom"/>
</dbReference>
<keyword evidence="3 6" id="KW-1133">Transmembrane helix</keyword>
<dbReference type="Proteomes" id="UP001243009">
    <property type="component" value="Unassembled WGS sequence"/>
</dbReference>
<evidence type="ECO:0000313" key="8">
    <source>
        <dbReference type="EMBL" id="MDO9708890.1"/>
    </source>
</evidence>
<feature type="domain" description="Lipopolysaccharide assembly protein A" evidence="7">
    <location>
        <begin position="20"/>
        <end position="83"/>
    </location>
</feature>
<keyword evidence="9" id="KW-1185">Reference proteome</keyword>
<evidence type="ECO:0000256" key="4">
    <source>
        <dbReference type="ARBA" id="ARBA00023136"/>
    </source>
</evidence>
<organism evidence="8 9">
    <name type="scientific">Paracraurococcus lichenis</name>
    <dbReference type="NCBI Taxonomy" id="3064888"/>
    <lineage>
        <taxon>Bacteria</taxon>
        <taxon>Pseudomonadati</taxon>
        <taxon>Pseudomonadota</taxon>
        <taxon>Alphaproteobacteria</taxon>
        <taxon>Acetobacterales</taxon>
        <taxon>Roseomonadaceae</taxon>
        <taxon>Paracraurococcus</taxon>
    </lineage>
</organism>
<accession>A0ABT9DYA0</accession>
<keyword evidence="2 6" id="KW-0812">Transmembrane</keyword>
<evidence type="ECO:0000259" key="7">
    <source>
        <dbReference type="Pfam" id="PF06305"/>
    </source>
</evidence>
<evidence type="ECO:0000313" key="9">
    <source>
        <dbReference type="Proteomes" id="UP001243009"/>
    </source>
</evidence>
<feature type="transmembrane region" description="Helical" evidence="6">
    <location>
        <begin position="39"/>
        <end position="63"/>
    </location>
</feature>
<feature type="region of interest" description="Disordered" evidence="5">
    <location>
        <begin position="92"/>
        <end position="114"/>
    </location>
</feature>
<keyword evidence="1" id="KW-1003">Cell membrane</keyword>
<dbReference type="Pfam" id="PF06305">
    <property type="entry name" value="LapA_dom"/>
    <property type="match status" value="1"/>
</dbReference>
<evidence type="ECO:0000256" key="3">
    <source>
        <dbReference type="ARBA" id="ARBA00022989"/>
    </source>
</evidence>
<sequence length="114" mass="12338">MRWILILPLLILLVLFGLSNQQAATFQLWPTDLTWTGPLYVGVLVIGAAFFLLGALIAWFASFPHRSRAHRMQEAAQVMEAELAEHRAAAAKRVGPVPPRGAGTSLVAAPRPAA</sequence>
<evidence type="ECO:0000256" key="2">
    <source>
        <dbReference type="ARBA" id="ARBA00022692"/>
    </source>
</evidence>
<proteinExistence type="predicted"/>
<evidence type="ECO:0000256" key="6">
    <source>
        <dbReference type="SAM" id="Phobius"/>
    </source>
</evidence>
<dbReference type="EMBL" id="JAUTWS010000009">
    <property type="protein sequence ID" value="MDO9708890.1"/>
    <property type="molecule type" value="Genomic_DNA"/>
</dbReference>
<reference evidence="8 9" key="1">
    <citation type="submission" date="2023-08" db="EMBL/GenBank/DDBJ databases">
        <title>The draft genome sequence of Paracraurococcus sp. LOR1-02.</title>
        <authorList>
            <person name="Kingkaew E."/>
            <person name="Tanasupawat S."/>
        </authorList>
    </citation>
    <scope>NUCLEOTIDE SEQUENCE [LARGE SCALE GENOMIC DNA]</scope>
    <source>
        <strain evidence="8 9">LOR1-02</strain>
    </source>
</reference>
<keyword evidence="4 6" id="KW-0472">Membrane</keyword>
<name>A0ABT9DYA0_9PROT</name>
<evidence type="ECO:0000256" key="5">
    <source>
        <dbReference type="SAM" id="MobiDB-lite"/>
    </source>
</evidence>
<protein>
    <submittedName>
        <fullName evidence="8">LapA family protein</fullName>
    </submittedName>
</protein>
<dbReference type="RefSeq" id="WP_305103758.1">
    <property type="nucleotide sequence ID" value="NZ_JAUTWS010000009.1"/>
</dbReference>
<comment type="caution">
    <text evidence="8">The sequence shown here is derived from an EMBL/GenBank/DDBJ whole genome shotgun (WGS) entry which is preliminary data.</text>
</comment>
<evidence type="ECO:0000256" key="1">
    <source>
        <dbReference type="ARBA" id="ARBA00022475"/>
    </source>
</evidence>
<gene>
    <name evidence="8" type="ORF">Q7A36_11105</name>
</gene>